<evidence type="ECO:0000256" key="11">
    <source>
        <dbReference type="ARBA" id="ARBA00023242"/>
    </source>
</evidence>
<evidence type="ECO:0000256" key="5">
    <source>
        <dbReference type="ARBA" id="ARBA00022664"/>
    </source>
</evidence>
<keyword evidence="8" id="KW-0269">Exonuclease</keyword>
<dbReference type="InterPro" id="IPR016494">
    <property type="entry name" value="5_3_exoribonuclease_1"/>
</dbReference>
<keyword evidence="10" id="KW-0804">Transcription</keyword>
<dbReference type="InterPro" id="IPR041412">
    <property type="entry name" value="Xrn1_helical"/>
</dbReference>
<organism evidence="19 20">
    <name type="scientific">Zootermopsis nevadensis</name>
    <name type="common">Dampwood termite</name>
    <dbReference type="NCBI Taxonomy" id="136037"/>
    <lineage>
        <taxon>Eukaryota</taxon>
        <taxon>Metazoa</taxon>
        <taxon>Ecdysozoa</taxon>
        <taxon>Arthropoda</taxon>
        <taxon>Hexapoda</taxon>
        <taxon>Insecta</taxon>
        <taxon>Pterygota</taxon>
        <taxon>Neoptera</taxon>
        <taxon>Polyneoptera</taxon>
        <taxon>Dictyoptera</taxon>
        <taxon>Blattodea</taxon>
        <taxon>Blattoidea</taxon>
        <taxon>Termitoidae</taxon>
        <taxon>Termopsidae</taxon>
        <taxon>Zootermopsis</taxon>
    </lineage>
</organism>
<evidence type="ECO:0000256" key="3">
    <source>
        <dbReference type="ARBA" id="ARBA00022472"/>
    </source>
</evidence>
<dbReference type="InterPro" id="IPR040992">
    <property type="entry name" value="XRN1_D1"/>
</dbReference>
<dbReference type="InterPro" id="IPR027073">
    <property type="entry name" value="5_3_exoribonuclease"/>
</dbReference>
<evidence type="ECO:0000256" key="6">
    <source>
        <dbReference type="ARBA" id="ARBA00022722"/>
    </source>
</evidence>
<feature type="domain" description="5'-3' exoribonuclease 1 SH3-like" evidence="16">
    <location>
        <begin position="1119"/>
        <end position="1188"/>
    </location>
</feature>
<reference evidence="19 20" key="1">
    <citation type="journal article" date="2014" name="Nat. Commun.">
        <title>Molecular traces of alternative social organization in a termite genome.</title>
        <authorList>
            <person name="Terrapon N."/>
            <person name="Li C."/>
            <person name="Robertson H.M."/>
            <person name="Ji L."/>
            <person name="Meng X."/>
            <person name="Booth W."/>
            <person name="Chen Z."/>
            <person name="Childers C.P."/>
            <person name="Glastad K.M."/>
            <person name="Gokhale K."/>
            <person name="Gowin J."/>
            <person name="Gronenberg W."/>
            <person name="Hermansen R.A."/>
            <person name="Hu H."/>
            <person name="Hunt B.G."/>
            <person name="Huylmans A.K."/>
            <person name="Khalil S.M."/>
            <person name="Mitchell R.D."/>
            <person name="Munoz-Torres M.C."/>
            <person name="Mustard J.A."/>
            <person name="Pan H."/>
            <person name="Reese J.T."/>
            <person name="Scharf M.E."/>
            <person name="Sun F."/>
            <person name="Vogel H."/>
            <person name="Xiao J."/>
            <person name="Yang W."/>
            <person name="Yang Z."/>
            <person name="Yang Z."/>
            <person name="Zhou J."/>
            <person name="Zhu J."/>
            <person name="Brent C.S."/>
            <person name="Elsik C.G."/>
            <person name="Goodisman M.A."/>
            <person name="Liberles D.A."/>
            <person name="Roe R.M."/>
            <person name="Vargo E.L."/>
            <person name="Vilcinskas A."/>
            <person name="Wang J."/>
            <person name="Bornberg-Bauer E."/>
            <person name="Korb J."/>
            <person name="Zhang G."/>
            <person name="Liebig J."/>
        </authorList>
    </citation>
    <scope>NUCLEOTIDE SEQUENCE [LARGE SCALE GENOMIC DNA]</scope>
    <source>
        <tissue evidence="19">Whole organism</tissue>
    </source>
</reference>
<dbReference type="Gene3D" id="3.40.50.12390">
    <property type="match status" value="2"/>
</dbReference>
<dbReference type="FunCoup" id="A0A067RFP2">
    <property type="interactions" value="1169"/>
</dbReference>
<dbReference type="GO" id="GO:0003723">
    <property type="term" value="F:RNA binding"/>
    <property type="evidence" value="ECO:0007669"/>
    <property type="project" value="TreeGrafter"/>
</dbReference>
<keyword evidence="6" id="KW-0540">Nuclease</keyword>
<dbReference type="STRING" id="136037.A0A067RFP2"/>
<evidence type="ECO:0000256" key="1">
    <source>
        <dbReference type="ARBA" id="ARBA00004123"/>
    </source>
</evidence>
<dbReference type="InterPro" id="IPR047007">
    <property type="entry name" value="XRN1_D1_sf"/>
</dbReference>
<feature type="region of interest" description="Disordered" evidence="13">
    <location>
        <begin position="1277"/>
        <end position="1315"/>
    </location>
</feature>
<dbReference type="GO" id="GO:0006397">
    <property type="term" value="P:mRNA processing"/>
    <property type="evidence" value="ECO:0007669"/>
    <property type="project" value="UniProtKB-KW"/>
</dbReference>
<dbReference type="PANTHER" id="PTHR12341:SF7">
    <property type="entry name" value="5'-3' EXORIBONUCLEASE 1"/>
    <property type="match status" value="1"/>
</dbReference>
<dbReference type="FunFam" id="3.40.50.12390:FF:000004">
    <property type="entry name" value="5'-3' exoribonuclease 1"/>
    <property type="match status" value="1"/>
</dbReference>
<name>A0A067RFP2_ZOONE</name>
<evidence type="ECO:0000256" key="13">
    <source>
        <dbReference type="SAM" id="MobiDB-lite"/>
    </source>
</evidence>
<sequence>MGVPKFFRWISERYPCLSEVIREYQIPEFDNLYLDMNGIIHMCSHPNDFDPHFRITEEKIFKDIFHYIEVLFRMIQPQRLFFMAVDGVAPRAKMNQQRGRRFRSAKEAEILEKKARERGEVLPSDARFDSNCITPGTEFMARLHEQLRYFVTYKVTTDTLWQKVKVILSGHETPGEGEHKIMDYIRYMKSQPGHDPNTRHCLYGLDADLIMLGLCSHEPHFSLLREEVKYGRKAKQQRTSTPEETKFFLLHLSLMREYLELEFGILKTMLSFPFDIEKVIDDWVLMGFLVGNDFIPPLPDMHIINGALPTLYKAYVDVLPTLGGYINEGGTLNLERFQKFMEKLSAYDFEQFRDTYADLKFFQAKTGRRLGSKERHSYKNTGTKENEELFEEDVDAARPVRNTDVETLVQITEQELRPELGTLSEDEDDDVDDWEEYESDEDAHANALFHLEFRQHKKDYYMTKLEYDTVDSDVLRSQADGYVRAIQWNLHYYYNGVCSWSWFYPHHYAPYISDICNFSKNLELNFDMGKPFLPFQQLLAVLPTASKTLLPVPYQQLMSEKESPIFHFYPSEFKTDLNGKKQEWEAVVLIPFIDEESLLEAMAPCEDLLTKEERRRNSHGPMLIYKYTEEDLGQYAAPEYFPPLKSNHALVCKKIRDEIHVDRSRLVRGLCPGVRLDVYFPGFPTLKHIPHTASLQKCKVKVFEQPSQGTNMILQIVDQGKPDIKEVATELLGHTIYVGWPHLVEAKVVSVSNKEFRYGLQEDSALKPPQLSIEEVKGTSAAQWTLQLKGIQEHYANRMGVQIGQTNILVHATTLIGRKYVYGLTGKITIQKQWCDKPTAYALQTTVRDIAVHDRTFVKYRSLQEMFPPKSVCFMLGHPLYGAMGEVIDGGTSVKSGRVKVSMSVTPEPNLDRVRKKHQDSNIYCYMPGNVAAQRLGVSSYLVSRVTGTIYIIQEDKNASADSCKKVNVGLNLKFNKRNEEIPGYTRKLGAVWQYSNKAVDLVQKYMEQFPVLFEHLAKHTGNDVFYESDVLSPVNEGGVSCLTAITDWLKEQPYTKIERQVCGSEIVEAELVQAIEKEVDEFQQHGCRVKTVVMQVKPHLLYKPELQVGNLAPDLLANHRLLDRIVNIRESYTVPLGLKGTIIGIHRTENEAELMYDVLFDKPFPGGLLLNCSTNRGYRLSQLAILNISHGQRVEQVKTVGKPTAVVQPSGNTVVQEDFMYAPWNKQRSIGSGNTAQGHSAFASWNSSQPAQNGVPYAMAPHSSNISTTPLYRTIGSRCASQPTGGGSVPPQPTFLVGSKQQQNTSSSKILKQQNYSSPVAKVYGSAPSKVTSQPPEFQDIWKQLEKTTAPLQKSAVSSQKPSQASPQQQKQLVPTSEIGEDTGTKLLKEMLQINDDAASPVFLSSSSQQVQLLRRHVSIEEMFERVRVAGSGISKDNTSSYCAQLISIFQRKGYGIPRYNYLDNKEDGSVQAQVMLPDMRAFFGDISSTREQASESAAKIALSQLLLETEHQEHTPASGVGKPGTNTLPIPPPQWCQHRQQQPPLSTQTFHPKQHNRQDSVPDWRHGPGPEMIPTGGPPGGRRPFTWQHQQKLPPPPPPFMYASYQVQQQPHWRGSGVASSSTNWRQLPRDSRQQEPWLGSNTYIRRQVPFEEPQQQFIPLQAVKQQRNKIPGALPQQQISRKWPEQQQRQPPTEQNQLVPVEPIVTNKENPVLSRPNSVASKPLVSHCRKSRLAANFSTRISD</sequence>
<dbReference type="FunFam" id="1.25.40.1050:FF:000001">
    <property type="entry name" value="5'-3' exoribonuclease 1"/>
    <property type="match status" value="1"/>
</dbReference>
<dbReference type="OrthoDB" id="372487at2759"/>
<keyword evidence="11" id="KW-0539">Nucleus</keyword>
<feature type="domain" description="5'-3' exoribonuclease 1 D1" evidence="17">
    <location>
        <begin position="669"/>
        <end position="858"/>
    </location>
</feature>
<dbReference type="Pfam" id="PF03159">
    <property type="entry name" value="XRN_N"/>
    <property type="match status" value="1"/>
</dbReference>
<feature type="compositionally biased region" description="Basic and acidic residues" evidence="13">
    <location>
        <begin position="1558"/>
        <end position="1570"/>
    </location>
</feature>
<keyword evidence="5" id="KW-0507">mRNA processing</keyword>
<dbReference type="Gene3D" id="2.170.260.40">
    <property type="match status" value="1"/>
</dbReference>
<feature type="domain" description="Exoribonuclease Xrn1 D2/D3" evidence="18">
    <location>
        <begin position="863"/>
        <end position="1086"/>
    </location>
</feature>
<dbReference type="Gene3D" id="2.30.30.750">
    <property type="match status" value="1"/>
</dbReference>
<protein>
    <recommendedName>
        <fullName evidence="2">5'-3' exoribonuclease 2</fullName>
    </recommendedName>
</protein>
<proteinExistence type="inferred from homology"/>
<keyword evidence="7" id="KW-0378">Hydrolase</keyword>
<evidence type="ECO:0000259" key="15">
    <source>
        <dbReference type="Pfam" id="PF17846"/>
    </source>
</evidence>
<dbReference type="Gene3D" id="1.25.40.1050">
    <property type="match status" value="1"/>
</dbReference>
<dbReference type="PANTHER" id="PTHR12341">
    <property type="entry name" value="5'-&gt;3' EXORIBONUCLEASE"/>
    <property type="match status" value="1"/>
</dbReference>
<dbReference type="GO" id="GO:0006364">
    <property type="term" value="P:rRNA processing"/>
    <property type="evidence" value="ECO:0007669"/>
    <property type="project" value="UniProtKB-KW"/>
</dbReference>
<feature type="region of interest" description="Disordered" evidence="13">
    <location>
        <begin position="1351"/>
        <end position="1379"/>
    </location>
</feature>
<dbReference type="GO" id="GO:0016075">
    <property type="term" value="P:rRNA catabolic process"/>
    <property type="evidence" value="ECO:0007669"/>
    <property type="project" value="TreeGrafter"/>
</dbReference>
<dbReference type="Pfam" id="PF18129">
    <property type="entry name" value="SH3_12"/>
    <property type="match status" value="1"/>
</dbReference>
<keyword evidence="4" id="KW-0698">rRNA processing</keyword>
<comment type="subcellular location">
    <subcellularLocation>
        <location evidence="1">Nucleus</location>
    </subcellularLocation>
</comment>
<dbReference type="InterPro" id="IPR041385">
    <property type="entry name" value="SH3_12"/>
</dbReference>
<feature type="region of interest" description="Disordered" evidence="13">
    <location>
        <begin position="1514"/>
        <end position="1591"/>
    </location>
</feature>
<dbReference type="Pfam" id="PF17846">
    <property type="entry name" value="XRN_M"/>
    <property type="match status" value="1"/>
</dbReference>
<keyword evidence="20" id="KW-1185">Reference proteome</keyword>
<evidence type="ECO:0000256" key="10">
    <source>
        <dbReference type="ARBA" id="ARBA00023163"/>
    </source>
</evidence>
<gene>
    <name evidence="19" type="ORF">L798_05877</name>
</gene>
<keyword evidence="9" id="KW-0805">Transcription regulation</keyword>
<dbReference type="Pfam" id="PF18334">
    <property type="entry name" value="XRN1_D2_D3"/>
    <property type="match status" value="1"/>
</dbReference>
<feature type="domain" description="Xrn1 N-terminal" evidence="14">
    <location>
        <begin position="1"/>
        <end position="227"/>
    </location>
</feature>
<evidence type="ECO:0000313" key="19">
    <source>
        <dbReference type="EMBL" id="KDR18997.1"/>
    </source>
</evidence>
<dbReference type="Pfam" id="PF18332">
    <property type="entry name" value="XRN1_D1"/>
    <property type="match status" value="1"/>
</dbReference>
<feature type="region of interest" description="Disordered" evidence="13">
    <location>
        <begin position="1670"/>
        <end position="1732"/>
    </location>
</feature>
<dbReference type="GO" id="GO:0000956">
    <property type="term" value="P:nuclear-transcribed mRNA catabolic process"/>
    <property type="evidence" value="ECO:0007669"/>
    <property type="project" value="InterPro"/>
</dbReference>
<keyword evidence="3" id="KW-0806">Transcription termination</keyword>
<evidence type="ECO:0000256" key="9">
    <source>
        <dbReference type="ARBA" id="ARBA00023015"/>
    </source>
</evidence>
<feature type="domain" description="Xrn1 helical" evidence="15">
    <location>
        <begin position="274"/>
        <end position="633"/>
    </location>
</feature>
<dbReference type="PIRSF" id="PIRSF006743">
    <property type="entry name" value="Exonuclease_Xnr1"/>
    <property type="match status" value="1"/>
</dbReference>
<feature type="compositionally biased region" description="Polar residues" evidence="13">
    <location>
        <begin position="1300"/>
        <end position="1315"/>
    </location>
</feature>
<dbReference type="OMA" id="VASWPWF"/>
<dbReference type="InterPro" id="IPR004859">
    <property type="entry name" value="Xrn1_N"/>
</dbReference>
<evidence type="ECO:0000259" key="18">
    <source>
        <dbReference type="Pfam" id="PF18334"/>
    </source>
</evidence>
<dbReference type="InterPro" id="IPR047008">
    <property type="entry name" value="XRN1_SH3_sf"/>
</dbReference>
<evidence type="ECO:0000256" key="4">
    <source>
        <dbReference type="ARBA" id="ARBA00022552"/>
    </source>
</evidence>
<feature type="compositionally biased region" description="Low complexity" evidence="13">
    <location>
        <begin position="1688"/>
        <end position="1700"/>
    </location>
</feature>
<dbReference type="GO" id="GO:0005634">
    <property type="term" value="C:nucleus"/>
    <property type="evidence" value="ECO:0007669"/>
    <property type="project" value="UniProtKB-SubCell"/>
</dbReference>
<dbReference type="InParanoid" id="A0A067RFP2"/>
<dbReference type="Proteomes" id="UP000027135">
    <property type="component" value="Unassembled WGS sequence"/>
</dbReference>
<dbReference type="EMBL" id="KK852665">
    <property type="protein sequence ID" value="KDR18997.1"/>
    <property type="molecule type" value="Genomic_DNA"/>
</dbReference>
<evidence type="ECO:0000313" key="20">
    <source>
        <dbReference type="Proteomes" id="UP000027135"/>
    </source>
</evidence>
<feature type="region of interest" description="Disordered" evidence="13">
    <location>
        <begin position="1616"/>
        <end position="1636"/>
    </location>
</feature>
<evidence type="ECO:0000259" key="14">
    <source>
        <dbReference type="Pfam" id="PF03159"/>
    </source>
</evidence>
<dbReference type="GO" id="GO:0006353">
    <property type="term" value="P:DNA-templated transcription termination"/>
    <property type="evidence" value="ECO:0007669"/>
    <property type="project" value="UniProtKB-KW"/>
</dbReference>
<dbReference type="CDD" id="cd18673">
    <property type="entry name" value="PIN_XRN1-2-like"/>
    <property type="match status" value="1"/>
</dbReference>
<evidence type="ECO:0000256" key="2">
    <source>
        <dbReference type="ARBA" id="ARBA00013845"/>
    </source>
</evidence>
<dbReference type="SUPFAM" id="SSF54768">
    <property type="entry name" value="dsRNA-binding domain-like"/>
    <property type="match status" value="1"/>
</dbReference>
<evidence type="ECO:0000259" key="17">
    <source>
        <dbReference type="Pfam" id="PF18332"/>
    </source>
</evidence>
<dbReference type="FunFam" id="3.40.50.12390:FF:000005">
    <property type="entry name" value="5'-3' exoribonuclease 2"/>
    <property type="match status" value="1"/>
</dbReference>
<evidence type="ECO:0000256" key="8">
    <source>
        <dbReference type="ARBA" id="ARBA00022839"/>
    </source>
</evidence>
<comment type="similarity">
    <text evidence="12">Belongs to the 5'-3' exonuclease family.</text>
</comment>
<feature type="compositionally biased region" description="Low complexity" evidence="13">
    <location>
        <begin position="1354"/>
        <end position="1373"/>
    </location>
</feature>
<dbReference type="GO" id="GO:0004534">
    <property type="term" value="F:5'-3' RNA exonuclease activity"/>
    <property type="evidence" value="ECO:0007669"/>
    <property type="project" value="TreeGrafter"/>
</dbReference>
<evidence type="ECO:0000259" key="16">
    <source>
        <dbReference type="Pfam" id="PF18129"/>
    </source>
</evidence>
<accession>A0A067RFP2</accession>
<dbReference type="eggNOG" id="KOG2045">
    <property type="taxonomic scope" value="Eukaryota"/>
</dbReference>
<feature type="compositionally biased region" description="Polar residues" evidence="13">
    <location>
        <begin position="1539"/>
        <end position="1553"/>
    </location>
</feature>
<evidence type="ECO:0000256" key="12">
    <source>
        <dbReference type="ARBA" id="ARBA00038299"/>
    </source>
</evidence>
<evidence type="ECO:0000256" key="7">
    <source>
        <dbReference type="ARBA" id="ARBA00022801"/>
    </source>
</evidence>
<dbReference type="InterPro" id="IPR041106">
    <property type="entry name" value="XRN1_D2_D3"/>
</dbReference>